<evidence type="ECO:0000256" key="1">
    <source>
        <dbReference type="SAM" id="SignalP"/>
    </source>
</evidence>
<comment type="caution">
    <text evidence="2">The sequence shown here is derived from an EMBL/GenBank/DDBJ whole genome shotgun (WGS) entry which is preliminary data.</text>
</comment>
<dbReference type="Proteomes" id="UP000017831">
    <property type="component" value="Unassembled WGS sequence"/>
</dbReference>
<evidence type="ECO:0000313" key="3">
    <source>
        <dbReference type="EMBL" id="EOA52088.1"/>
    </source>
</evidence>
<dbReference type="eggNOG" id="ENOG502ZA6N">
    <property type="taxonomic scope" value="Bacteria"/>
</dbReference>
<keyword evidence="4" id="KW-1185">Reference proteome</keyword>
<dbReference type="HOGENOM" id="CLU_820961_0_0_10"/>
<dbReference type="Gene3D" id="2.120.10.30">
    <property type="entry name" value="TolB, C-terminal domain"/>
    <property type="match status" value="1"/>
</dbReference>
<dbReference type="EMBL" id="AQHY01000045">
    <property type="protein sequence ID" value="EOA52088.1"/>
    <property type="molecule type" value="Genomic_DNA"/>
</dbReference>
<proteinExistence type="predicted"/>
<dbReference type="EMBL" id="AQHY01000047">
    <property type="protein sequence ID" value="EOA52005.1"/>
    <property type="molecule type" value="Genomic_DNA"/>
</dbReference>
<sequence>MLRKIANILFIVLAITGCTNNATTEKHQTVRNKIENCYQKVKEFQTGDILIGSTTRLYSMDNHLIIADHKSSNQLIHIFNMQDFTYVQSIGELGQGPGEITILGNIGIDNIHKNLYISDYGKQKIFSYNVDSAFANSFYIPNVKMEMDKGIFPDVYQFFSDTLAIGRMISPTSSSSFKQMLARLNMQTGKILPLKENHPEIENKRVCFAASETKNICVECYTGYDLMVITDIMGNLKYNIYGPEWKEEPTATHYYSKVVLAKDKIIASYSGGNKHTDDYYPTKFFVFDTEGNYLKTLDINRKIADFCYDDNNNRIIMSFNDDIQFGYLELNGLI</sequence>
<dbReference type="AlphaFoldDB" id="U6R7J3"/>
<evidence type="ECO:0008006" key="5">
    <source>
        <dbReference type="Google" id="ProtNLM"/>
    </source>
</evidence>
<dbReference type="PATRIC" id="fig|1121098.3.peg.4067"/>
<keyword evidence="1" id="KW-0732">Signal</keyword>
<reference evidence="2 4" key="1">
    <citation type="submission" date="2013-04" db="EMBL/GenBank/DDBJ databases">
        <title>The Genome Sequence of Bacteroides massiliensis DSM 17679.</title>
        <authorList>
            <consortium name="The Broad Institute Genomics Platform"/>
            <person name="Earl A."/>
            <person name="Ward D."/>
            <person name="Feldgarden M."/>
            <person name="Gevers D."/>
            <person name="Martens E."/>
            <person name="Fenner L."/>
            <person name="Roux V."/>
            <person name="Mallet M.N."/>
            <person name="Raoult D."/>
            <person name="Walker B."/>
            <person name="Young S."/>
            <person name="Zeng Q."/>
            <person name="Gargeya S."/>
            <person name="Fitzgerald M."/>
            <person name="Haas B."/>
            <person name="Abouelleil A."/>
            <person name="Allen A.W."/>
            <person name="Alvarado L."/>
            <person name="Arachchi H.M."/>
            <person name="Berlin A.M."/>
            <person name="Chapman S.B."/>
            <person name="Gainer-Dewar J."/>
            <person name="Goldberg J."/>
            <person name="Griggs A."/>
            <person name="Gujja S."/>
            <person name="Hansen M."/>
            <person name="Howarth C."/>
            <person name="Imamovic A."/>
            <person name="Ireland A."/>
            <person name="Larimer J."/>
            <person name="McCowan C."/>
            <person name="Murphy C."/>
            <person name="Pearson M."/>
            <person name="Poon T.W."/>
            <person name="Priest M."/>
            <person name="Roberts A."/>
            <person name="Saif S."/>
            <person name="Shea T."/>
            <person name="Sisk P."/>
            <person name="Sykes S."/>
            <person name="Wortman J."/>
            <person name="Nusbaum C."/>
            <person name="Birren B."/>
        </authorList>
    </citation>
    <scope>NUCLEOTIDE SEQUENCE [LARGE SCALE GENOMIC DNA]</scope>
    <source>
        <strain evidence="4">B84634 / Timone 84634 / DSM 17679 / JCM 13223</strain>
        <strain evidence="2">DSM 17679</strain>
    </source>
</reference>
<name>U6R7J3_9BACT</name>
<dbReference type="STRING" id="1121098.HMPREF1534_03979"/>
<protein>
    <recommendedName>
        <fullName evidence="5">6-bladed beta-propeller</fullName>
    </recommendedName>
</protein>
<evidence type="ECO:0000313" key="2">
    <source>
        <dbReference type="EMBL" id="EOA52005.1"/>
    </source>
</evidence>
<evidence type="ECO:0000313" key="4">
    <source>
        <dbReference type="Proteomes" id="UP000017831"/>
    </source>
</evidence>
<dbReference type="InterPro" id="IPR011044">
    <property type="entry name" value="Quino_amine_DH_bsu"/>
</dbReference>
<dbReference type="GeneID" id="60060167"/>
<gene>
    <name evidence="3" type="ORF">HMPREF1534_03979</name>
    <name evidence="2" type="ORF">HMPREF1534_03996</name>
</gene>
<feature type="signal peptide" evidence="1">
    <location>
        <begin position="1"/>
        <end position="21"/>
    </location>
</feature>
<dbReference type="PROSITE" id="PS51257">
    <property type="entry name" value="PROKAR_LIPOPROTEIN"/>
    <property type="match status" value="1"/>
</dbReference>
<dbReference type="RefSeq" id="WP_005945748.1">
    <property type="nucleotide sequence ID" value="NZ_KB890388.1"/>
</dbReference>
<dbReference type="Pfam" id="PF17170">
    <property type="entry name" value="DUF5128"/>
    <property type="match status" value="1"/>
</dbReference>
<accession>U6R7J3</accession>
<organism evidence="2 4">
    <name type="scientific">Phocaeicola massiliensis B84634 = Timone 84634 = DSM 17679 = JCM 13223</name>
    <dbReference type="NCBI Taxonomy" id="1121098"/>
    <lineage>
        <taxon>Bacteria</taxon>
        <taxon>Pseudomonadati</taxon>
        <taxon>Bacteroidota</taxon>
        <taxon>Bacteroidia</taxon>
        <taxon>Bacteroidales</taxon>
        <taxon>Bacteroidaceae</taxon>
        <taxon>Phocaeicola</taxon>
    </lineage>
</organism>
<dbReference type="InterPro" id="IPR011042">
    <property type="entry name" value="6-blade_b-propeller_TolB-like"/>
</dbReference>
<dbReference type="SUPFAM" id="SSF50969">
    <property type="entry name" value="YVTN repeat-like/Quinoprotein amine dehydrogenase"/>
    <property type="match status" value="1"/>
</dbReference>
<feature type="chain" id="PRO_5007731643" description="6-bladed beta-propeller" evidence="1">
    <location>
        <begin position="22"/>
        <end position="334"/>
    </location>
</feature>
<dbReference type="OrthoDB" id="1050233at2"/>